<dbReference type="SMART" id="SM00849">
    <property type="entry name" value="Lactamase_B"/>
    <property type="match status" value="1"/>
</dbReference>
<evidence type="ECO:0000256" key="2">
    <source>
        <dbReference type="ARBA" id="ARBA00034301"/>
    </source>
</evidence>
<keyword evidence="5" id="KW-0378">Hydrolase</keyword>
<evidence type="ECO:0000256" key="1">
    <source>
        <dbReference type="ARBA" id="ARBA00034221"/>
    </source>
</evidence>
<proteinExistence type="predicted"/>
<protein>
    <submittedName>
        <fullName evidence="5">MBL fold metallo-hydrolase</fullName>
    </submittedName>
</protein>
<dbReference type="AlphaFoldDB" id="A0A4Y8PTI7"/>
<evidence type="ECO:0000259" key="4">
    <source>
        <dbReference type="SMART" id="SM00849"/>
    </source>
</evidence>
<dbReference type="RefSeq" id="WP_134756485.1">
    <property type="nucleotide sequence ID" value="NZ_MYFO02000001.1"/>
</dbReference>
<dbReference type="GO" id="GO:0016787">
    <property type="term" value="F:hydrolase activity"/>
    <property type="evidence" value="ECO:0007669"/>
    <property type="project" value="UniProtKB-KW"/>
</dbReference>
<gene>
    <name evidence="5" type="ORF">B5M42_21160</name>
</gene>
<reference evidence="5 6" key="1">
    <citation type="submission" date="2017-03" db="EMBL/GenBank/DDBJ databases">
        <title>Isolation of Levoglucosan Utilizing Bacteria.</title>
        <authorList>
            <person name="Arya A.S."/>
        </authorList>
    </citation>
    <scope>NUCLEOTIDE SEQUENCE [LARGE SCALE GENOMIC DNA]</scope>
    <source>
        <strain evidence="5 6">MEC069</strain>
    </source>
</reference>
<keyword evidence="6" id="KW-1185">Reference proteome</keyword>
<organism evidence="5 6">
    <name type="scientific">Paenibacillus athensensis</name>
    <dbReference type="NCBI Taxonomy" id="1967502"/>
    <lineage>
        <taxon>Bacteria</taxon>
        <taxon>Bacillati</taxon>
        <taxon>Bacillota</taxon>
        <taxon>Bacilli</taxon>
        <taxon>Bacillales</taxon>
        <taxon>Paenibacillaceae</taxon>
        <taxon>Paenibacillus</taxon>
    </lineage>
</organism>
<evidence type="ECO:0000313" key="5">
    <source>
        <dbReference type="EMBL" id="TFE84153.1"/>
    </source>
</evidence>
<evidence type="ECO:0000313" key="6">
    <source>
        <dbReference type="Proteomes" id="UP000298246"/>
    </source>
</evidence>
<evidence type="ECO:0000256" key="3">
    <source>
        <dbReference type="ARBA" id="ARBA00048505"/>
    </source>
</evidence>
<accession>A0A4Y8PTI7</accession>
<feature type="domain" description="Metallo-beta-lactamase" evidence="4">
    <location>
        <begin position="19"/>
        <end position="222"/>
    </location>
</feature>
<comment type="caution">
    <text evidence="5">The sequence shown here is derived from an EMBL/GenBank/DDBJ whole genome shotgun (WGS) entry which is preliminary data.</text>
</comment>
<dbReference type="PANTHER" id="PTHR42663:SF6">
    <property type="entry name" value="HYDROLASE C777.06C-RELATED"/>
    <property type="match status" value="1"/>
</dbReference>
<dbReference type="Gene3D" id="3.60.15.10">
    <property type="entry name" value="Ribonuclease Z/Hydroxyacylglutathione hydrolase-like"/>
    <property type="match status" value="1"/>
</dbReference>
<dbReference type="SUPFAM" id="SSF56281">
    <property type="entry name" value="Metallo-hydrolase/oxidoreductase"/>
    <property type="match status" value="1"/>
</dbReference>
<comment type="catalytic activity">
    <reaction evidence="3">
        <text>3',5'-cyclic UMP + H2O = UMP + H(+)</text>
        <dbReference type="Rhea" id="RHEA:70575"/>
        <dbReference type="ChEBI" id="CHEBI:15377"/>
        <dbReference type="ChEBI" id="CHEBI:15378"/>
        <dbReference type="ChEBI" id="CHEBI:57865"/>
        <dbReference type="ChEBI" id="CHEBI:184387"/>
    </reaction>
    <physiologicalReaction direction="left-to-right" evidence="3">
        <dbReference type="Rhea" id="RHEA:70576"/>
    </physiologicalReaction>
</comment>
<name>A0A4Y8PTI7_9BACL</name>
<dbReference type="Proteomes" id="UP000298246">
    <property type="component" value="Unassembled WGS sequence"/>
</dbReference>
<dbReference type="Pfam" id="PF23023">
    <property type="entry name" value="Anti-Pycsar_Apyc1"/>
    <property type="match status" value="1"/>
</dbReference>
<dbReference type="InterPro" id="IPR001279">
    <property type="entry name" value="Metallo-B-lactamas"/>
</dbReference>
<dbReference type="GO" id="GO:0046872">
    <property type="term" value="F:metal ion binding"/>
    <property type="evidence" value="ECO:0007669"/>
    <property type="project" value="UniProtKB-KW"/>
</dbReference>
<dbReference type="PANTHER" id="PTHR42663">
    <property type="entry name" value="HYDROLASE C777.06C-RELATED-RELATED"/>
    <property type="match status" value="1"/>
</dbReference>
<dbReference type="EMBL" id="MYFO01000038">
    <property type="protein sequence ID" value="TFE84153.1"/>
    <property type="molecule type" value="Genomic_DNA"/>
</dbReference>
<comment type="function">
    <text evidence="2">Counteracts the endogenous Pycsar antiviral defense system. Phosphodiesterase that enables metal-dependent hydrolysis of host cyclic nucleotide Pycsar defense signals such as cCMP and cUMP.</text>
</comment>
<dbReference type="InterPro" id="IPR036866">
    <property type="entry name" value="RibonucZ/Hydroxyglut_hydro"/>
</dbReference>
<dbReference type="OrthoDB" id="9803916at2"/>
<sequence length="250" mass="28747">MSFQIQMIGTGSAFAKTYYNTNALITCQNRKLLIDCGFTAPLSLHELGVTPDQLDGILITHIHADHVGGLEEIAFRLLYQYNRKRTKLFLTAELAEQLWEHTLKGGMYNDDENFVELNDYFEVVLLEDNVQSELFEGLTVELLPTLHIRRKLSYSLFINSSFFYSADIQFNAELIVDEVVGRRNCQTIFHDCQLSGRGIVHATLEQLLTLPEPVQSRMYLMHYDDQMPAYIGQTGQMRFIRQHEALTVTE</sequence>
<comment type="catalytic activity">
    <reaction evidence="1">
        <text>3',5'-cyclic CMP + H2O = CMP + H(+)</text>
        <dbReference type="Rhea" id="RHEA:72675"/>
        <dbReference type="ChEBI" id="CHEBI:15377"/>
        <dbReference type="ChEBI" id="CHEBI:15378"/>
        <dbReference type="ChEBI" id="CHEBI:58003"/>
        <dbReference type="ChEBI" id="CHEBI:60377"/>
    </reaction>
    <physiologicalReaction direction="left-to-right" evidence="1">
        <dbReference type="Rhea" id="RHEA:72676"/>
    </physiologicalReaction>
</comment>